<dbReference type="SUPFAM" id="SSF52096">
    <property type="entry name" value="ClpP/crotonase"/>
    <property type="match status" value="1"/>
</dbReference>
<dbReference type="EMBL" id="AP011115">
    <property type="protein sequence ID" value="BAH55401.1"/>
    <property type="molecule type" value="Genomic_DNA"/>
</dbReference>
<dbReference type="PANTHER" id="PTHR43802">
    <property type="entry name" value="ENOYL-COA HYDRATASE"/>
    <property type="match status" value="1"/>
</dbReference>
<dbReference type="PANTHER" id="PTHR43802:SF1">
    <property type="entry name" value="IP11341P-RELATED"/>
    <property type="match status" value="1"/>
</dbReference>
<accession>C1B5Z0</accession>
<comment type="similarity">
    <text evidence="1">Belongs to the enoyl-CoA hydratase/isomerase family.</text>
</comment>
<sequence length="277" mass="28725">MTDSDNAIPRTSDPDEDSGNLVVVEQRGSVRMLTLNRPRVRNALSRSLSAELVHALRASDADPTVTVVLLTGAGGAFCSGVDLRDLAESGFDGADTTDGNCITYVAELVTPVIGLVSGPAVTGGFELALACDFLIAGESARFADTHCRVGIVPGGGLTARLAEAVGVRRARQMSATGCYIDARTALSWGLVNEIVDDRELADRGWAVADAFSAADKPTLDAVWKLYDAVSADGTADAVHREAALNRSWSAAASAVAGRTADVVAHGRGQARNSSPAE</sequence>
<dbReference type="NCBIfam" id="NF004840">
    <property type="entry name" value="PRK06190.1"/>
    <property type="match status" value="1"/>
</dbReference>
<dbReference type="InterPro" id="IPR001753">
    <property type="entry name" value="Enoyl-CoA_hydra/iso"/>
</dbReference>
<evidence type="ECO:0000256" key="1">
    <source>
        <dbReference type="ARBA" id="ARBA00005254"/>
    </source>
</evidence>
<name>C1B5Z0_RHOOB</name>
<gene>
    <name evidence="2" type="ordered locus">ROP_71540</name>
</gene>
<dbReference type="CDD" id="cd06558">
    <property type="entry name" value="crotonase-like"/>
    <property type="match status" value="1"/>
</dbReference>
<reference evidence="2 3" key="1">
    <citation type="submission" date="2009-03" db="EMBL/GenBank/DDBJ databases">
        <title>Comparison of the complete genome sequences of Rhodococcus erythropolis PR4 and Rhodococcus opacus B4.</title>
        <authorList>
            <person name="Takarada H."/>
            <person name="Sekine M."/>
            <person name="Hosoyama A."/>
            <person name="Yamada R."/>
            <person name="Fujisawa T."/>
            <person name="Omata S."/>
            <person name="Shimizu A."/>
            <person name="Tsukatani N."/>
            <person name="Tanikawa S."/>
            <person name="Fujita N."/>
            <person name="Harayama S."/>
        </authorList>
    </citation>
    <scope>NUCLEOTIDE SEQUENCE [LARGE SCALE GENOMIC DNA]</scope>
    <source>
        <strain evidence="2 3">B4</strain>
    </source>
</reference>
<keyword evidence="2" id="KW-0413">Isomerase</keyword>
<protein>
    <submittedName>
        <fullName evidence="2">Enoyl-CoA hydratase/isomerase family protein</fullName>
    </submittedName>
</protein>
<dbReference type="STRING" id="632772.ROP_71540"/>
<organism evidence="2 3">
    <name type="scientific">Rhodococcus opacus (strain B4)</name>
    <dbReference type="NCBI Taxonomy" id="632772"/>
    <lineage>
        <taxon>Bacteria</taxon>
        <taxon>Bacillati</taxon>
        <taxon>Actinomycetota</taxon>
        <taxon>Actinomycetes</taxon>
        <taxon>Mycobacteriales</taxon>
        <taxon>Nocardiaceae</taxon>
        <taxon>Rhodococcus</taxon>
    </lineage>
</organism>
<dbReference type="KEGG" id="rop:ROP_71540"/>
<evidence type="ECO:0000313" key="2">
    <source>
        <dbReference type="EMBL" id="BAH55401.1"/>
    </source>
</evidence>
<dbReference type="HOGENOM" id="CLU_009834_7_4_11"/>
<dbReference type="Pfam" id="PF00378">
    <property type="entry name" value="ECH_1"/>
    <property type="match status" value="1"/>
</dbReference>
<dbReference type="PATRIC" id="fig|632772.20.peg.7466"/>
<evidence type="ECO:0000313" key="3">
    <source>
        <dbReference type="Proteomes" id="UP000002212"/>
    </source>
</evidence>
<dbReference type="GO" id="GO:0016853">
    <property type="term" value="F:isomerase activity"/>
    <property type="evidence" value="ECO:0007669"/>
    <property type="project" value="UniProtKB-KW"/>
</dbReference>
<dbReference type="InterPro" id="IPR029045">
    <property type="entry name" value="ClpP/crotonase-like_dom_sf"/>
</dbReference>
<dbReference type="Proteomes" id="UP000002212">
    <property type="component" value="Chromosome"/>
</dbReference>
<proteinExistence type="inferred from homology"/>
<dbReference type="RefSeq" id="WP_015890819.1">
    <property type="nucleotide sequence ID" value="NC_012522.1"/>
</dbReference>
<dbReference type="AlphaFoldDB" id="C1B5Z0"/>
<dbReference type="OrthoDB" id="8452484at2"/>
<dbReference type="Gene3D" id="3.90.226.10">
    <property type="entry name" value="2-enoyl-CoA Hydratase, Chain A, domain 1"/>
    <property type="match status" value="1"/>
</dbReference>